<reference evidence="1" key="2">
    <citation type="journal article" date="2015" name="Fish Shellfish Immunol.">
        <title>Early steps in the European eel (Anguilla anguilla)-Vibrio vulnificus interaction in the gills: Role of the RtxA13 toxin.</title>
        <authorList>
            <person name="Callol A."/>
            <person name="Pajuelo D."/>
            <person name="Ebbesson L."/>
            <person name="Teles M."/>
            <person name="MacKenzie S."/>
            <person name="Amaro C."/>
        </authorList>
    </citation>
    <scope>NUCLEOTIDE SEQUENCE</scope>
</reference>
<evidence type="ECO:0000313" key="1">
    <source>
        <dbReference type="EMBL" id="JAH12316.1"/>
    </source>
</evidence>
<protein>
    <submittedName>
        <fullName evidence="1">Uncharacterized protein</fullName>
    </submittedName>
</protein>
<dbReference type="EMBL" id="GBXM01096261">
    <property type="protein sequence ID" value="JAH12316.1"/>
    <property type="molecule type" value="Transcribed_RNA"/>
</dbReference>
<sequence>MTLMQLFKQETVMFALRDILICFLLFSFYNKPYLDQSILSGSILEAEIPVTQKSKVVINNYKTQLFKKS</sequence>
<name>A0A0E9Q623_ANGAN</name>
<organism evidence="1">
    <name type="scientific">Anguilla anguilla</name>
    <name type="common">European freshwater eel</name>
    <name type="synonym">Muraena anguilla</name>
    <dbReference type="NCBI Taxonomy" id="7936"/>
    <lineage>
        <taxon>Eukaryota</taxon>
        <taxon>Metazoa</taxon>
        <taxon>Chordata</taxon>
        <taxon>Craniata</taxon>
        <taxon>Vertebrata</taxon>
        <taxon>Euteleostomi</taxon>
        <taxon>Actinopterygii</taxon>
        <taxon>Neopterygii</taxon>
        <taxon>Teleostei</taxon>
        <taxon>Anguilliformes</taxon>
        <taxon>Anguillidae</taxon>
        <taxon>Anguilla</taxon>
    </lineage>
</organism>
<dbReference type="AlphaFoldDB" id="A0A0E9Q623"/>
<reference evidence="1" key="1">
    <citation type="submission" date="2014-11" db="EMBL/GenBank/DDBJ databases">
        <authorList>
            <person name="Amaro Gonzalez C."/>
        </authorList>
    </citation>
    <scope>NUCLEOTIDE SEQUENCE</scope>
</reference>
<accession>A0A0E9Q623</accession>
<proteinExistence type="predicted"/>